<sequence>MQIGPYDVHSPMIIGGEMSEAEVFGAAVWLWMHSAQHRDLPLHALPTVLLPIIKRQQYALVSRDATPLFFLSWMWLDDIAEQSYLTQPAISVQDRDWASGERMWIRDWIAPFGDTMAMRRLVCSTLFPERCFRALYHRGAEKGQRVINFKGDRVSHQQARAWRAAHPLSVPVIEMPVRTLS</sequence>
<name>A0ABQ1GPM2_9GAMM</name>
<keyword evidence="2" id="KW-0204">Cytolysis</keyword>
<organism evidence="3 4">
    <name type="scientific">Hafnia psychrotolerans</name>
    <dbReference type="NCBI Taxonomy" id="1477018"/>
    <lineage>
        <taxon>Bacteria</taxon>
        <taxon>Pseudomonadati</taxon>
        <taxon>Pseudomonadota</taxon>
        <taxon>Gammaproteobacteria</taxon>
        <taxon>Enterobacterales</taxon>
        <taxon>Hafniaceae</taxon>
        <taxon>Hafnia</taxon>
    </lineage>
</organism>
<proteinExistence type="inferred from homology"/>
<comment type="function">
    <text evidence="2">Involved in fatty acylation of protoxin at internal lysine residues, thereby converting it to the active toxin.</text>
</comment>
<evidence type="ECO:0000256" key="1">
    <source>
        <dbReference type="ARBA" id="ARBA00005686"/>
    </source>
</evidence>
<keyword evidence="4" id="KW-1185">Reference proteome</keyword>
<dbReference type="EMBL" id="BMFZ01000005">
    <property type="protein sequence ID" value="GGA47534.1"/>
    <property type="molecule type" value="Genomic_DNA"/>
</dbReference>
<keyword evidence="2" id="KW-0963">Cytoplasm</keyword>
<reference evidence="4" key="1">
    <citation type="journal article" date="2019" name="Int. J. Syst. Evol. Microbiol.">
        <title>The Global Catalogue of Microorganisms (GCM) 10K type strain sequencing project: providing services to taxonomists for standard genome sequencing and annotation.</title>
        <authorList>
            <consortium name="The Broad Institute Genomics Platform"/>
            <consortium name="The Broad Institute Genome Sequencing Center for Infectious Disease"/>
            <person name="Wu L."/>
            <person name="Ma J."/>
        </authorList>
    </citation>
    <scope>NUCLEOTIDE SEQUENCE [LARGE SCALE GENOMIC DNA]</scope>
    <source>
        <strain evidence="4">CGMCC 1.12806</strain>
    </source>
</reference>
<gene>
    <name evidence="3" type="ORF">GCM10011328_23420</name>
</gene>
<dbReference type="InterPro" id="IPR003996">
    <property type="entry name" value="RTX_toxin-activating_protC_bac"/>
</dbReference>
<keyword evidence="2" id="KW-0808">Transferase</keyword>
<evidence type="ECO:0000313" key="3">
    <source>
        <dbReference type="EMBL" id="GGA47534.1"/>
    </source>
</evidence>
<accession>A0ABQ1GPM2</accession>
<evidence type="ECO:0000313" key="4">
    <source>
        <dbReference type="Proteomes" id="UP000627464"/>
    </source>
</evidence>
<dbReference type="PRINTS" id="PR01489">
    <property type="entry name" value="RTXTOXINC"/>
</dbReference>
<comment type="subcellular location">
    <subcellularLocation>
        <location evidence="2">Cytoplasm</location>
    </subcellularLocation>
</comment>
<comment type="caution">
    <text evidence="3">The sequence shown here is derived from an EMBL/GenBank/DDBJ whole genome shotgun (WGS) entry which is preliminary data.</text>
</comment>
<comment type="similarity">
    <text evidence="1 2">Belongs to the RTX toxin acyltransferase family.</text>
</comment>
<protein>
    <recommendedName>
        <fullName evidence="2">RTX toxin-activating lysine-acyltransferase</fullName>
        <ecNumber evidence="2">2.3.1.-</ecNumber>
    </recommendedName>
</protein>
<keyword evidence="2" id="KW-0012">Acyltransferase</keyword>
<dbReference type="RefSeq" id="WP_188473707.1">
    <property type="nucleotide sequence ID" value="NZ_BMFZ01000005.1"/>
</dbReference>
<dbReference type="EC" id="2.3.1.-" evidence="2"/>
<dbReference type="Pfam" id="PF02794">
    <property type="entry name" value="HlyC"/>
    <property type="match status" value="1"/>
</dbReference>
<evidence type="ECO:0000256" key="2">
    <source>
        <dbReference type="RuleBase" id="RU368102"/>
    </source>
</evidence>
<dbReference type="Proteomes" id="UP000627464">
    <property type="component" value="Unassembled WGS sequence"/>
</dbReference>